<evidence type="ECO:0000256" key="12">
    <source>
        <dbReference type="ARBA" id="ARBA00023239"/>
    </source>
</evidence>
<dbReference type="PANTHER" id="PTHR11236:SF48">
    <property type="entry name" value="ISOCHORISMATE SYNTHASE MENF"/>
    <property type="match status" value="1"/>
</dbReference>
<dbReference type="Proteomes" id="UP001180087">
    <property type="component" value="Chromosome"/>
</dbReference>
<dbReference type="EC" id="4.1.3.27" evidence="5 15"/>
<keyword evidence="12 15" id="KW-0456">Lyase</keyword>
<evidence type="ECO:0000256" key="2">
    <source>
        <dbReference type="ARBA" id="ARBA00004873"/>
    </source>
</evidence>
<keyword evidence="7 15" id="KW-0028">Amino-acid biosynthesis</keyword>
<evidence type="ECO:0000313" key="18">
    <source>
        <dbReference type="EMBL" id="WLV25083.1"/>
    </source>
</evidence>
<evidence type="ECO:0000256" key="9">
    <source>
        <dbReference type="ARBA" id="ARBA00022822"/>
    </source>
</evidence>
<comment type="function">
    <text evidence="13 15">Part of a heterotetrameric complex that catalyzes the two-step biosynthesis of anthranilate, an intermediate in the biosynthesis of L-tryptophan. In the first step, the glutamine-binding beta subunit (TrpG) of anthranilate synthase (AS) provides the glutamine amidotransferase activity which generates ammonia as a substrate that, along with chorismate, is used in the second step, catalyzed by the large alpha subunit of AS (TrpE) to produce anthranilate. In the absence of TrpG, TrpE can synthesize anthranilate directly from chorismate and high concentrations of ammonia.</text>
</comment>
<evidence type="ECO:0000259" key="16">
    <source>
        <dbReference type="Pfam" id="PF00425"/>
    </source>
</evidence>
<evidence type="ECO:0000256" key="15">
    <source>
        <dbReference type="RuleBase" id="RU364045"/>
    </source>
</evidence>
<dbReference type="SUPFAM" id="SSF56322">
    <property type="entry name" value="ADC synthase"/>
    <property type="match status" value="1"/>
</dbReference>
<evidence type="ECO:0000256" key="13">
    <source>
        <dbReference type="ARBA" id="ARBA00025634"/>
    </source>
</evidence>
<feature type="domain" description="Anthranilate synthase component I N-terminal" evidence="17">
    <location>
        <begin position="13"/>
        <end position="149"/>
    </location>
</feature>
<proteinExistence type="inferred from homology"/>
<dbReference type="GO" id="GO:0004049">
    <property type="term" value="F:anthranilate synthase activity"/>
    <property type="evidence" value="ECO:0007669"/>
    <property type="project" value="UniProtKB-EC"/>
</dbReference>
<comment type="pathway">
    <text evidence="2 15">Amino-acid biosynthesis; L-tryptophan biosynthesis; L-tryptophan from chorismate: step 1/5.</text>
</comment>
<protein>
    <recommendedName>
        <fullName evidence="6 15">Anthranilate synthase component 1</fullName>
        <ecNumber evidence="5 15">4.1.3.27</ecNumber>
    </recommendedName>
</protein>
<evidence type="ECO:0000313" key="19">
    <source>
        <dbReference type="Proteomes" id="UP001180087"/>
    </source>
</evidence>
<evidence type="ECO:0000256" key="1">
    <source>
        <dbReference type="ARBA" id="ARBA00001946"/>
    </source>
</evidence>
<dbReference type="InterPro" id="IPR005801">
    <property type="entry name" value="ADC_synthase"/>
</dbReference>
<dbReference type="Pfam" id="PF04715">
    <property type="entry name" value="Anth_synt_I_N"/>
    <property type="match status" value="1"/>
</dbReference>
<evidence type="ECO:0000256" key="8">
    <source>
        <dbReference type="ARBA" id="ARBA00022723"/>
    </source>
</evidence>
<comment type="cofactor">
    <cofactor evidence="1 15">
        <name>Mg(2+)</name>
        <dbReference type="ChEBI" id="CHEBI:18420"/>
    </cofactor>
</comment>
<keyword evidence="10 15" id="KW-0460">Magnesium</keyword>
<comment type="similarity">
    <text evidence="3 15">Belongs to the anthranilate synthase component I family.</text>
</comment>
<evidence type="ECO:0000256" key="3">
    <source>
        <dbReference type="ARBA" id="ARBA00009562"/>
    </source>
</evidence>
<evidence type="ECO:0000256" key="4">
    <source>
        <dbReference type="ARBA" id="ARBA00011575"/>
    </source>
</evidence>
<gene>
    <name evidence="15 18" type="primary">trpE</name>
    <name evidence="18" type="ORF">QR721_02250</name>
</gene>
<evidence type="ECO:0000256" key="5">
    <source>
        <dbReference type="ARBA" id="ARBA00012266"/>
    </source>
</evidence>
<dbReference type="NCBIfam" id="TIGR00564">
    <property type="entry name" value="trpE_most"/>
    <property type="match status" value="1"/>
</dbReference>
<dbReference type="Pfam" id="PF00425">
    <property type="entry name" value="Chorismate_bind"/>
    <property type="match status" value="1"/>
</dbReference>
<evidence type="ECO:0000256" key="11">
    <source>
        <dbReference type="ARBA" id="ARBA00023141"/>
    </source>
</evidence>
<dbReference type="PRINTS" id="PR00095">
    <property type="entry name" value="ANTSNTHASEI"/>
</dbReference>
<feature type="domain" description="Chorismate-utilising enzyme C-terminal" evidence="16">
    <location>
        <begin position="195"/>
        <end position="447"/>
    </location>
</feature>
<evidence type="ECO:0000256" key="6">
    <source>
        <dbReference type="ARBA" id="ARBA00020653"/>
    </source>
</evidence>
<evidence type="ECO:0000259" key="17">
    <source>
        <dbReference type="Pfam" id="PF04715"/>
    </source>
</evidence>
<evidence type="ECO:0000256" key="14">
    <source>
        <dbReference type="ARBA" id="ARBA00047683"/>
    </source>
</evidence>
<keyword evidence="19" id="KW-1185">Reference proteome</keyword>
<evidence type="ECO:0000256" key="7">
    <source>
        <dbReference type="ARBA" id="ARBA00022605"/>
    </source>
</evidence>
<dbReference type="EMBL" id="CP129113">
    <property type="protein sequence ID" value="WLV25083.1"/>
    <property type="molecule type" value="Genomic_DNA"/>
</dbReference>
<evidence type="ECO:0000256" key="10">
    <source>
        <dbReference type="ARBA" id="ARBA00022842"/>
    </source>
</evidence>
<comment type="catalytic activity">
    <reaction evidence="14 15">
        <text>chorismate + L-glutamine = anthranilate + pyruvate + L-glutamate + H(+)</text>
        <dbReference type="Rhea" id="RHEA:21732"/>
        <dbReference type="ChEBI" id="CHEBI:15361"/>
        <dbReference type="ChEBI" id="CHEBI:15378"/>
        <dbReference type="ChEBI" id="CHEBI:16567"/>
        <dbReference type="ChEBI" id="CHEBI:29748"/>
        <dbReference type="ChEBI" id="CHEBI:29985"/>
        <dbReference type="ChEBI" id="CHEBI:58359"/>
        <dbReference type="EC" id="4.1.3.27"/>
    </reaction>
</comment>
<keyword evidence="8 15" id="KW-0479">Metal-binding</keyword>
<dbReference type="InterPro" id="IPR019999">
    <property type="entry name" value="Anth_synth_I-like"/>
</dbReference>
<keyword evidence="11 15" id="KW-0057">Aromatic amino acid biosynthesis</keyword>
<dbReference type="Gene3D" id="3.60.120.10">
    <property type="entry name" value="Anthranilate synthase"/>
    <property type="match status" value="1"/>
</dbReference>
<dbReference type="InterPro" id="IPR015890">
    <property type="entry name" value="Chorismate_C"/>
</dbReference>
<dbReference type="RefSeq" id="WP_348028771.1">
    <property type="nucleotide sequence ID" value="NZ_CP129113.1"/>
</dbReference>
<reference evidence="18" key="1">
    <citation type="submission" date="2023-06" db="EMBL/GenBank/DDBJ databases">
        <title>A Treasure from Seagulls: Isolation and Description of Aciduricobacillus qingdaonensis gen. nov., sp. nov., a Rare Obligately Uric Acid-utilizing Member in the Family Bacillaceae.</title>
        <authorList>
            <person name="Liu W."/>
            <person name="Wang B."/>
        </authorList>
    </citation>
    <scope>NUCLEOTIDE SEQUENCE</scope>
    <source>
        <strain evidence="18">44XB</strain>
    </source>
</reference>
<comment type="subunit">
    <text evidence="4 15">Heterotetramer consisting of two non-identical subunits: a beta subunit (TrpG) and a large alpha subunit (TrpE).</text>
</comment>
<dbReference type="InterPro" id="IPR005256">
    <property type="entry name" value="Anth_synth_I_PabB"/>
</dbReference>
<keyword evidence="9 15" id="KW-0822">Tryptophan biosynthesis</keyword>
<sequence length="461" mass="51774">MANYKTMKLNADVWTPVGIFQRLAGKKKFLLESTLPHEVKGKFSFIGTNPYEELIGDRGQTIVRNLKTGDSQEFEKDVLEVLKDRLPALEIDLPLPFFGGAIGYIGYDEIRQFENIGEVPADDLKMPDVHLMLYENIFIFDHKDETVHLVAINTGTSNEAELDSRLEELASMLDRKPEHTGDLESTEFTPEISAELFKANVEKAKEYIHQGDIFQVVLSQRLQAEFKGEPFSFYRKLRRSNPSPYMFYVDFADYLVLGASPESLLQTKGSEIITNPIAGTRPRSKDPQEDARLEAELLADEKEIAEHKMLIDLGRNDLGRVCEIGSVKVPTYMKIERYEHVMHIVSEVSGKLRKDFSSIDALISCLPAGTVSGAPKIRAMQIINELESKRRGVYAGGIGYIGFNGDLNMALAIRSLVVKDATAYLQAGAGIVFDSQPQKEYEETLHKARSLMEVSKIDLVN</sequence>
<accession>A0ABY9KZR5</accession>
<name>A0ABY9KZR5_9BACI</name>
<dbReference type="InterPro" id="IPR006805">
    <property type="entry name" value="Anth_synth_I_N"/>
</dbReference>
<dbReference type="PANTHER" id="PTHR11236">
    <property type="entry name" value="AMINOBENZOATE/ANTHRANILATE SYNTHASE"/>
    <property type="match status" value="1"/>
</dbReference>
<organism evidence="18 19">
    <name type="scientific">Aciduricibacillus chroicocephali</name>
    <dbReference type="NCBI Taxonomy" id="3054939"/>
    <lineage>
        <taxon>Bacteria</taxon>
        <taxon>Bacillati</taxon>
        <taxon>Bacillota</taxon>
        <taxon>Bacilli</taxon>
        <taxon>Bacillales</taxon>
        <taxon>Bacillaceae</taxon>
        <taxon>Aciduricibacillus</taxon>
    </lineage>
</organism>